<proteinExistence type="predicted"/>
<name>A0A4R2MWU6_9PAST</name>
<keyword evidence="2" id="KW-1185">Reference proteome</keyword>
<evidence type="ECO:0000313" key="1">
    <source>
        <dbReference type="EMBL" id="TCP11729.1"/>
    </source>
</evidence>
<organism evidence="1 2">
    <name type="scientific">Bisgaardia hudsonensis</name>
    <dbReference type="NCBI Taxonomy" id="109472"/>
    <lineage>
        <taxon>Bacteria</taxon>
        <taxon>Pseudomonadati</taxon>
        <taxon>Pseudomonadota</taxon>
        <taxon>Gammaproteobacteria</taxon>
        <taxon>Pasteurellales</taxon>
        <taxon>Pasteurellaceae</taxon>
        <taxon>Bisgaardia</taxon>
    </lineage>
</organism>
<evidence type="ECO:0008006" key="3">
    <source>
        <dbReference type="Google" id="ProtNLM"/>
    </source>
</evidence>
<comment type="caution">
    <text evidence="1">The sequence shown here is derived from an EMBL/GenBank/DDBJ whole genome shotgun (WGS) entry which is preliminary data.</text>
</comment>
<protein>
    <recommendedName>
        <fullName evidence="3">7-cyano-7-deazaguanine synthase in queuosine biosynthesis</fullName>
    </recommendedName>
</protein>
<reference evidence="1 2" key="1">
    <citation type="submission" date="2019-03" db="EMBL/GenBank/DDBJ databases">
        <title>Genomic Encyclopedia of Type Strains, Phase IV (KMG-IV): sequencing the most valuable type-strain genomes for metagenomic binning, comparative biology and taxonomic classification.</title>
        <authorList>
            <person name="Goeker M."/>
        </authorList>
    </citation>
    <scope>NUCLEOTIDE SEQUENCE [LARGE SCALE GENOMIC DNA]</scope>
    <source>
        <strain evidence="1 2">DSM 28231</strain>
    </source>
</reference>
<dbReference type="Proteomes" id="UP000294841">
    <property type="component" value="Unassembled WGS sequence"/>
</dbReference>
<dbReference type="RefSeq" id="WP_132024641.1">
    <property type="nucleotide sequence ID" value="NZ_CP016605.1"/>
</dbReference>
<dbReference type="AlphaFoldDB" id="A0A4R2MWU6"/>
<accession>A0A4R2MWU6</accession>
<dbReference type="OrthoDB" id="5413327at2"/>
<dbReference type="EMBL" id="SLXI01000006">
    <property type="protein sequence ID" value="TCP11729.1"/>
    <property type="molecule type" value="Genomic_DNA"/>
</dbReference>
<gene>
    <name evidence="1" type="ORF">EV697_10683</name>
</gene>
<sequence length="377" mass="43353">MSTLLCKFIPDLFKYEISFQTNEKKYNFSAEFIINPPENFVYKPVTVYDGFIFGVIFKAMEVGEDFIVDLPLSIKAVQNINYFIEAWADLCPDKYKRIKFTAKNIVLSSSEHFEKLEAISAFSGGVDSCYTLIRHNERDWGEASFNLKNVLCIQGFDVPTNKTQEYKKLISRISPIYEQFNCNKFEVWTNLKEVSQQDWEMSHGAQIACCFHLLSEHFQLGLLGSSDNYANLTVPWGSSPSTDFLLSGSKLTIVHDGSGATRTKKVERISGNVLATKFLKVCWEKGLEDNCGECEKCSRTKLNFLAVGIKNPECFDGITDVAKMKNLRLRNEVKLSEFYPILKYAKEHGINEKWLYQLRVIILKNKIKNLFRIKFKK</sequence>
<evidence type="ECO:0000313" key="2">
    <source>
        <dbReference type="Proteomes" id="UP000294841"/>
    </source>
</evidence>